<dbReference type="InterPro" id="IPR025331">
    <property type="entry name" value="TNT"/>
</dbReference>
<proteinExistence type="predicted"/>
<accession>A0A9N7JKF1</accession>
<gene>
    <name evidence="2" type="ORF">CP523_05630</name>
    <name evidence="3" type="ORF">NH397_13890</name>
</gene>
<keyword evidence="5" id="KW-1185">Reference proteome</keyword>
<dbReference type="Proteomes" id="UP001055437">
    <property type="component" value="Chromosome"/>
</dbReference>
<evidence type="ECO:0000313" key="2">
    <source>
        <dbReference type="EMBL" id="AYE33985.1"/>
    </source>
</evidence>
<dbReference type="AlphaFoldDB" id="A0A9N7JKF1"/>
<evidence type="ECO:0000313" key="5">
    <source>
        <dbReference type="Proteomes" id="UP001055437"/>
    </source>
</evidence>
<dbReference type="GO" id="GO:0050135">
    <property type="term" value="F:NADP+ nucleosidase activity"/>
    <property type="evidence" value="ECO:0007669"/>
    <property type="project" value="InterPro"/>
</dbReference>
<evidence type="ECO:0000313" key="3">
    <source>
        <dbReference type="EMBL" id="USS00557.1"/>
    </source>
</evidence>
<dbReference type="InterPro" id="IPR053024">
    <property type="entry name" value="Fungal_surface_NADase"/>
</dbReference>
<dbReference type="KEGG" id="csep:CP523_05630"/>
<evidence type="ECO:0000313" key="4">
    <source>
        <dbReference type="Proteomes" id="UP000280586"/>
    </source>
</evidence>
<dbReference type="PANTHER" id="PTHR42059">
    <property type="entry name" value="TNT DOMAIN-CONTAINING PROTEIN"/>
    <property type="match status" value="1"/>
</dbReference>
<feature type="domain" description="TNT" evidence="1">
    <location>
        <begin position="93"/>
        <end position="179"/>
    </location>
</feature>
<dbReference type="Proteomes" id="UP000280586">
    <property type="component" value="Chromosome"/>
</dbReference>
<reference evidence="2 4" key="1">
    <citation type="submission" date="2017-09" db="EMBL/GenBank/DDBJ databases">
        <authorList>
            <person name="Thomas P."/>
            <person name="Seyboldt C."/>
        </authorList>
    </citation>
    <scope>NUCLEOTIDE SEQUENCE [LARGE SCALE GENOMIC DNA]</scope>
    <source>
        <strain evidence="2 4">DSM 7534</strain>
    </source>
</reference>
<sequence>MGYLPEIANKIKNGERVERIVDSIRGSKGVSEADKLKLSSWKYAPDEELYLKYKDVFDNPKYYNQTTGEINWPGQHGDKNIDGFLNGKFYEVTLKPGEKIDRYGTDYGSFASPEGISYGQRALAPGTDLKPYSVFEVIKPMKVKAGEIAPWFNETGGGIQYVLPDIIDELLDAGIIRRVK</sequence>
<dbReference type="EMBL" id="CP099799">
    <property type="protein sequence ID" value="USS00557.1"/>
    <property type="molecule type" value="Genomic_DNA"/>
</dbReference>
<dbReference type="Pfam" id="PF14021">
    <property type="entry name" value="TNT"/>
    <property type="match status" value="1"/>
</dbReference>
<reference evidence="3" key="2">
    <citation type="submission" date="2022-06" db="EMBL/GenBank/DDBJ databases">
        <authorList>
            <person name="Holder M.E."/>
            <person name="Ajami N.J."/>
            <person name="Petrosino J.F."/>
        </authorList>
    </citation>
    <scope>NUCLEOTIDE SEQUENCE</scope>
    <source>
        <strain evidence="3">RMA 8861</strain>
    </source>
</reference>
<evidence type="ECO:0000259" key="1">
    <source>
        <dbReference type="Pfam" id="PF14021"/>
    </source>
</evidence>
<dbReference type="PANTHER" id="PTHR42059:SF1">
    <property type="entry name" value="TNT DOMAIN-CONTAINING PROTEIN"/>
    <property type="match status" value="1"/>
</dbReference>
<name>A0A9N7JKF1_CLOSE</name>
<dbReference type="EMBL" id="CP023671">
    <property type="protein sequence ID" value="AYE33985.1"/>
    <property type="molecule type" value="Genomic_DNA"/>
</dbReference>
<dbReference type="GeneID" id="303560153"/>
<dbReference type="RefSeq" id="WP_120140644.1">
    <property type="nucleotide sequence ID" value="NZ_CP023671.1"/>
</dbReference>
<organism evidence="2 4">
    <name type="scientific">Clostridium septicum</name>
    <dbReference type="NCBI Taxonomy" id="1504"/>
    <lineage>
        <taxon>Bacteria</taxon>
        <taxon>Bacillati</taxon>
        <taxon>Bacillota</taxon>
        <taxon>Clostridia</taxon>
        <taxon>Eubacteriales</taxon>
        <taxon>Clostridiaceae</taxon>
        <taxon>Clostridium</taxon>
    </lineage>
</organism>
<protein>
    <submittedName>
        <fullName evidence="3">TNT domain-containing protein</fullName>
    </submittedName>
</protein>